<gene>
    <name evidence="1" type="ORF">IAI60_09465</name>
</gene>
<accession>A0ABS3KBI6</accession>
<evidence type="ECO:0008006" key="3">
    <source>
        <dbReference type="Google" id="ProtNLM"/>
    </source>
</evidence>
<evidence type="ECO:0000313" key="2">
    <source>
        <dbReference type="Proteomes" id="UP001518990"/>
    </source>
</evidence>
<protein>
    <recommendedName>
        <fullName evidence="3">Nucleotide-diphospho-sugar transferase domain-containing protein</fullName>
    </recommendedName>
</protein>
<organism evidence="1 2">
    <name type="scientific">Roseomonas marmotae</name>
    <dbReference type="NCBI Taxonomy" id="2768161"/>
    <lineage>
        <taxon>Bacteria</taxon>
        <taxon>Pseudomonadati</taxon>
        <taxon>Pseudomonadota</taxon>
        <taxon>Alphaproteobacteria</taxon>
        <taxon>Acetobacterales</taxon>
        <taxon>Roseomonadaceae</taxon>
        <taxon>Roseomonas</taxon>
    </lineage>
</organism>
<dbReference type="RefSeq" id="WP_207446650.1">
    <property type="nucleotide sequence ID" value="NZ_CP061091.1"/>
</dbReference>
<dbReference type="EMBL" id="JACTNF010000008">
    <property type="protein sequence ID" value="MBO1074836.1"/>
    <property type="molecule type" value="Genomic_DNA"/>
</dbReference>
<name>A0ABS3KBI6_9PROT</name>
<comment type="caution">
    <text evidence="1">The sequence shown here is derived from an EMBL/GenBank/DDBJ whole genome shotgun (WGS) entry which is preliminary data.</text>
</comment>
<sequence>MLLLKPEQDIVLGQSADPKRYFPMLRSTSRINREFCRRQDILYLCHYGVVRGFHPWHASYNRVFTLNQLLDLGFTGWYLHLDADAWVHDTGFNLRDYLAGIADKSLVFAPGATDRVWDVNNGVFLANLAHPDTQEVLRTWKQEIEAISPERMRRATDWAQIPEDQQLLHTVLRRDEFRLCAHLHHEHFSFMNGPEASFIRQLLRSHQRDPVKRLDTIQLQVETAMAAQGLPAEEPVTTFCNLARALDLPLPLDAAGIRAIMADKASLAAFLRQALGEDDTPSIPAA</sequence>
<dbReference type="Proteomes" id="UP001518990">
    <property type="component" value="Unassembled WGS sequence"/>
</dbReference>
<keyword evidence="2" id="KW-1185">Reference proteome</keyword>
<reference evidence="1 2" key="1">
    <citation type="submission" date="2020-09" db="EMBL/GenBank/DDBJ databases">
        <title>Roseomonas.</title>
        <authorList>
            <person name="Zhu W."/>
        </authorList>
    </citation>
    <scope>NUCLEOTIDE SEQUENCE [LARGE SCALE GENOMIC DNA]</scope>
    <source>
        <strain evidence="1 2">1311</strain>
    </source>
</reference>
<proteinExistence type="predicted"/>
<evidence type="ECO:0000313" key="1">
    <source>
        <dbReference type="EMBL" id="MBO1074836.1"/>
    </source>
</evidence>